<reference evidence="2 4" key="2">
    <citation type="submission" date="2017-11" db="EMBL/GenBank/DDBJ databases">
        <title>Molecular characterization of Burkholderia pseudomallei and closely related isolates from Vietnam.</title>
        <authorList>
            <person name="Ustinov D.V."/>
            <person name="Antonov A.S."/>
            <person name="Avdusheva E.F."/>
            <person name="Shpak I.M."/>
            <person name="Zakharova I.B."/>
            <person name="Thi L.A."/>
            <person name="Teteryatnikova N."/>
            <person name="Lopasteyskaya Y.A."/>
            <person name="Kuzyutina J.A."/>
            <person name="Ngo T.N."/>
            <person name="Victorov D.V."/>
        </authorList>
    </citation>
    <scope>NUCLEOTIDE SEQUENCE [LARGE SCALE GENOMIC DNA]</scope>
    <source>
        <strain evidence="2 4">V1512</strain>
    </source>
</reference>
<gene>
    <name evidence="2" type="ORF">CWD88_22100</name>
    <name evidence="1" type="ORF">Y036_5090</name>
</gene>
<dbReference type="KEGG" id="but:X994_4642"/>
<name>A0A069BCX0_BURPE</name>
<organism evidence="1 3">
    <name type="scientific">Burkholderia pseudomallei</name>
    <name type="common">Pseudomonas pseudomallei</name>
    <dbReference type="NCBI Taxonomy" id="28450"/>
    <lineage>
        <taxon>Bacteria</taxon>
        <taxon>Pseudomonadati</taxon>
        <taxon>Pseudomonadota</taxon>
        <taxon>Betaproteobacteria</taxon>
        <taxon>Burkholderiales</taxon>
        <taxon>Burkholderiaceae</taxon>
        <taxon>Burkholderia</taxon>
        <taxon>pseudomallei group</taxon>
    </lineage>
</organism>
<evidence type="ECO:0000313" key="3">
    <source>
        <dbReference type="Proteomes" id="UP000030475"/>
    </source>
</evidence>
<dbReference type="OrthoDB" id="9011789at2"/>
<accession>A0A069BCX0</accession>
<dbReference type="RefSeq" id="WP_004196558.1">
    <property type="nucleotide sequence ID" value="NZ_AP028072.1"/>
</dbReference>
<comment type="caution">
    <text evidence="1">The sequence shown here is derived from an EMBL/GenBank/DDBJ whole genome shotgun (WGS) entry which is preliminary data.</text>
</comment>
<dbReference type="EMBL" id="PHRB01000024">
    <property type="protein sequence ID" value="PJO64136.1"/>
    <property type="molecule type" value="Genomic_DNA"/>
</dbReference>
<evidence type="ECO:0000313" key="4">
    <source>
        <dbReference type="Proteomes" id="UP000231878"/>
    </source>
</evidence>
<dbReference type="EMBL" id="JQIM01000008">
    <property type="protein sequence ID" value="KGX16111.1"/>
    <property type="molecule type" value="Genomic_DNA"/>
</dbReference>
<protein>
    <submittedName>
        <fullName evidence="1">Uncharacterized protein</fullName>
    </submittedName>
</protein>
<evidence type="ECO:0000313" key="2">
    <source>
        <dbReference type="EMBL" id="PJO64136.1"/>
    </source>
</evidence>
<dbReference type="AlphaFoldDB" id="A0A069BCX0"/>
<evidence type="ECO:0000313" key="1">
    <source>
        <dbReference type="EMBL" id="KGX16111.1"/>
    </source>
</evidence>
<dbReference type="Proteomes" id="UP000030475">
    <property type="component" value="Unassembled WGS sequence"/>
</dbReference>
<reference evidence="1 3" key="1">
    <citation type="submission" date="2014-08" db="EMBL/GenBank/DDBJ databases">
        <authorList>
            <person name="Bunnell A."/>
            <person name="Chain P.S."/>
            <person name="Chertkov O."/>
            <person name="Currie B.J."/>
            <person name="Daligault H.E."/>
            <person name="Davenport K.W."/>
            <person name="Davis C."/>
            <person name="Gleasner C.D."/>
            <person name="Johnson S.L."/>
            <person name="Kaestli M."/>
            <person name="Koren S."/>
            <person name="Kunde Y.A."/>
            <person name="Mayo M."/>
            <person name="McMurry K.K."/>
            <person name="Price E.P."/>
            <person name="Reitenga K.G."/>
            <person name="Robison R."/>
            <person name="Rosovitz M.J."/>
            <person name="Sarovich D.S."/>
            <person name="Teshima H."/>
        </authorList>
    </citation>
    <scope>NUCLEOTIDE SEQUENCE [LARGE SCALE GENOMIC DNA]</scope>
    <source>
        <strain evidence="1 3">MSHR44</strain>
    </source>
</reference>
<sequence>MKPLLKAGDRIEGLHWVAEYRHRARLIRVLRERVEVGTYGAPSALFGDEEEMGASTPADHRGREAALRAYLRHFAKVHDAEE</sequence>
<proteinExistence type="predicted"/>
<dbReference type="OMA" id="LTHEIRV"/>
<dbReference type="GeneID" id="93062114"/>
<dbReference type="Proteomes" id="UP000231878">
    <property type="component" value="Unassembled WGS sequence"/>
</dbReference>